<evidence type="ECO:0000256" key="4">
    <source>
        <dbReference type="ARBA" id="ARBA00023136"/>
    </source>
</evidence>
<feature type="domain" description="POTRA" evidence="6">
    <location>
        <begin position="35"/>
        <end position="108"/>
    </location>
</feature>
<dbReference type="PANTHER" id="PTHR12815:SF18">
    <property type="entry name" value="SORTING AND ASSEMBLY MACHINERY COMPONENT 50 HOMOLOG"/>
    <property type="match status" value="1"/>
</dbReference>
<accession>A0A7Y2H274</accession>
<evidence type="ECO:0000256" key="1">
    <source>
        <dbReference type="ARBA" id="ARBA00004370"/>
    </source>
</evidence>
<keyword evidence="2" id="KW-1134">Transmembrane beta strand</keyword>
<dbReference type="InterPro" id="IPR010827">
    <property type="entry name" value="BamA/TamA_POTRA"/>
</dbReference>
<comment type="subcellular location">
    <subcellularLocation>
        <location evidence="1">Membrane</location>
    </subcellularLocation>
</comment>
<reference evidence="7 8" key="1">
    <citation type="submission" date="2020-03" db="EMBL/GenBank/DDBJ databases">
        <title>Metabolic flexibility allows generalist bacteria to become dominant in a frequently disturbed ecosystem.</title>
        <authorList>
            <person name="Chen Y.-J."/>
            <person name="Leung P.M."/>
            <person name="Bay S.K."/>
            <person name="Hugenholtz P."/>
            <person name="Kessler A.J."/>
            <person name="Shelley G."/>
            <person name="Waite D.W."/>
            <person name="Cook P.L."/>
            <person name="Greening C."/>
        </authorList>
    </citation>
    <scope>NUCLEOTIDE SEQUENCE [LARGE SCALE GENOMIC DNA]</scope>
    <source>
        <strain evidence="7">SS_bin_28</strain>
    </source>
</reference>
<evidence type="ECO:0000313" key="8">
    <source>
        <dbReference type="Proteomes" id="UP000547674"/>
    </source>
</evidence>
<dbReference type="InterPro" id="IPR000184">
    <property type="entry name" value="Bac_surfAg_D15"/>
</dbReference>
<feature type="chain" id="PRO_5030754169" evidence="5">
    <location>
        <begin position="31"/>
        <end position="453"/>
    </location>
</feature>
<dbReference type="Gene3D" id="2.40.160.50">
    <property type="entry name" value="membrane protein fhac: a member of the omp85/tpsb transporter family"/>
    <property type="match status" value="1"/>
</dbReference>
<feature type="signal peptide" evidence="5">
    <location>
        <begin position="1"/>
        <end position="30"/>
    </location>
</feature>
<evidence type="ECO:0000259" key="6">
    <source>
        <dbReference type="PROSITE" id="PS51779"/>
    </source>
</evidence>
<comment type="caution">
    <text evidence="7">The sequence shown here is derived from an EMBL/GenBank/DDBJ whole genome shotgun (WGS) entry which is preliminary data.</text>
</comment>
<dbReference type="Pfam" id="PF07244">
    <property type="entry name" value="POTRA"/>
    <property type="match status" value="1"/>
</dbReference>
<dbReference type="PANTHER" id="PTHR12815">
    <property type="entry name" value="SORTING AND ASSEMBLY MACHINERY SAMM50 PROTEIN FAMILY MEMBER"/>
    <property type="match status" value="1"/>
</dbReference>
<dbReference type="Pfam" id="PF01103">
    <property type="entry name" value="Omp85"/>
    <property type="match status" value="1"/>
</dbReference>
<evidence type="ECO:0000256" key="3">
    <source>
        <dbReference type="ARBA" id="ARBA00022692"/>
    </source>
</evidence>
<keyword evidence="3" id="KW-0812">Transmembrane</keyword>
<dbReference type="AlphaFoldDB" id="A0A7Y2H274"/>
<sequence length="453" mass="50338">MMHRTRSKPTLWILGVFLLASLCVSSFAEAQTRALTIEAIQIEGNSRTRDAVVLSRLGLEVGGETNATQLLAARDRLIAEDLFESVNLRTKRGSARGAVIVVVEVEERRAQVRFGLGREDLTGLYLIPLQLNLDNATGRGEMLRFSTRFGYRTRGLVGDFRSKPTHLQKNYWGARLWIEANDRIYFFEETEVNHIVAQGGLEIGYGFSLTDESQFEIWLGQQAVEAESTAAVYRDREVFGRRLGDEVRFEDLPESIKKDLVPNDQTRLRLVYNRDARLGAGLAEEGYRGRVELEGVAATTGEFLKGKLDLRGYQALEGNTLLAGRVQAGFVSPDAPFYEKFYLGGLYSVRGFPSQSLSPPEGHDRFAAVSAEVRRSFLGDPKNPRVTGLLFLDLGLSWNGSDFDLDETAAGVGYGIRVRAPWFGQIGLDIGAPLTDGPIKESFHTNLSLGWTF</sequence>
<dbReference type="Gene3D" id="3.10.20.310">
    <property type="entry name" value="membrane protein fhac"/>
    <property type="match status" value="1"/>
</dbReference>
<evidence type="ECO:0000256" key="5">
    <source>
        <dbReference type="SAM" id="SignalP"/>
    </source>
</evidence>
<evidence type="ECO:0000256" key="2">
    <source>
        <dbReference type="ARBA" id="ARBA00022452"/>
    </source>
</evidence>
<dbReference type="PROSITE" id="PS51779">
    <property type="entry name" value="POTRA"/>
    <property type="match status" value="1"/>
</dbReference>
<evidence type="ECO:0000313" key="7">
    <source>
        <dbReference type="EMBL" id="NNF06427.1"/>
    </source>
</evidence>
<name>A0A7Y2H274_UNCEI</name>
<dbReference type="EMBL" id="JABDJR010000256">
    <property type="protein sequence ID" value="NNF06427.1"/>
    <property type="molecule type" value="Genomic_DNA"/>
</dbReference>
<proteinExistence type="predicted"/>
<dbReference type="GO" id="GO:0019867">
    <property type="term" value="C:outer membrane"/>
    <property type="evidence" value="ECO:0007669"/>
    <property type="project" value="InterPro"/>
</dbReference>
<dbReference type="InterPro" id="IPR034746">
    <property type="entry name" value="POTRA"/>
</dbReference>
<dbReference type="InterPro" id="IPR039910">
    <property type="entry name" value="D15-like"/>
</dbReference>
<organism evidence="7 8">
    <name type="scientific">Eiseniibacteriota bacterium</name>
    <dbReference type="NCBI Taxonomy" id="2212470"/>
    <lineage>
        <taxon>Bacteria</taxon>
        <taxon>Candidatus Eiseniibacteriota</taxon>
    </lineage>
</organism>
<dbReference type="Proteomes" id="UP000547674">
    <property type="component" value="Unassembled WGS sequence"/>
</dbReference>
<protein>
    <submittedName>
        <fullName evidence="7">BamA/TamA family outer membrane protein</fullName>
    </submittedName>
</protein>
<gene>
    <name evidence="7" type="ORF">HKN21_06675</name>
</gene>
<keyword evidence="5" id="KW-0732">Signal</keyword>
<keyword evidence="4" id="KW-0472">Membrane</keyword>